<name>A0A7J7MD17_9MAGN</name>
<dbReference type="PANTHER" id="PTHR13490">
    <property type="entry name" value="MITOCHONDRIAL 28S RIBOSOMAL PROTEIN S28"/>
    <property type="match status" value="1"/>
</dbReference>
<gene>
    <name evidence="4" type="ORF">GIB67_004600</name>
</gene>
<dbReference type="InterPro" id="IPR039848">
    <property type="entry name" value="Ribosomal_mS35_mt"/>
</dbReference>
<dbReference type="AlphaFoldDB" id="A0A7J7MD17"/>
<keyword evidence="5" id="KW-1185">Reference proteome</keyword>
<feature type="compositionally biased region" description="Low complexity" evidence="2">
    <location>
        <begin position="46"/>
        <end position="63"/>
    </location>
</feature>
<feature type="domain" description="Small ribosomal subunit protein mS35 mitochondrial conserved" evidence="3">
    <location>
        <begin position="338"/>
        <end position="411"/>
    </location>
</feature>
<comment type="caution">
    <text evidence="4">The sequence shown here is derived from an EMBL/GenBank/DDBJ whole genome shotgun (WGS) entry which is preliminary data.</text>
</comment>
<dbReference type="Gene3D" id="3.30.160.20">
    <property type="match status" value="1"/>
</dbReference>
<dbReference type="GO" id="GO:0005763">
    <property type="term" value="C:mitochondrial small ribosomal subunit"/>
    <property type="evidence" value="ECO:0007669"/>
    <property type="project" value="TreeGrafter"/>
</dbReference>
<dbReference type="GO" id="GO:0003735">
    <property type="term" value="F:structural constituent of ribosome"/>
    <property type="evidence" value="ECO:0007669"/>
    <property type="project" value="InterPro"/>
</dbReference>
<keyword evidence="1" id="KW-0175">Coiled coil</keyword>
<organism evidence="4 5">
    <name type="scientific">Kingdonia uniflora</name>
    <dbReference type="NCBI Taxonomy" id="39325"/>
    <lineage>
        <taxon>Eukaryota</taxon>
        <taxon>Viridiplantae</taxon>
        <taxon>Streptophyta</taxon>
        <taxon>Embryophyta</taxon>
        <taxon>Tracheophyta</taxon>
        <taxon>Spermatophyta</taxon>
        <taxon>Magnoliopsida</taxon>
        <taxon>Ranunculales</taxon>
        <taxon>Circaeasteraceae</taxon>
        <taxon>Kingdonia</taxon>
    </lineage>
</organism>
<dbReference type="PANTHER" id="PTHR13490:SF0">
    <property type="entry name" value="SMALL RIBOSOMAL SUBUNIT PROTEIN MS35"/>
    <property type="match status" value="1"/>
</dbReference>
<feature type="coiled-coil region" evidence="1">
    <location>
        <begin position="241"/>
        <end position="268"/>
    </location>
</feature>
<feature type="region of interest" description="Disordered" evidence="2">
    <location>
        <begin position="45"/>
        <end position="79"/>
    </location>
</feature>
<dbReference type="OrthoDB" id="283424at2759"/>
<evidence type="ECO:0000313" key="5">
    <source>
        <dbReference type="Proteomes" id="UP000541444"/>
    </source>
</evidence>
<evidence type="ECO:0000313" key="4">
    <source>
        <dbReference type="EMBL" id="KAF6152771.1"/>
    </source>
</evidence>
<proteinExistence type="predicted"/>
<dbReference type="InterPro" id="IPR019349">
    <property type="entry name" value="Ribosomal_mS35_mit"/>
</dbReference>
<protein>
    <recommendedName>
        <fullName evidence="3">Small ribosomal subunit protein mS35 mitochondrial conserved domain-containing protein</fullName>
    </recommendedName>
</protein>
<evidence type="ECO:0000256" key="1">
    <source>
        <dbReference type="SAM" id="Coils"/>
    </source>
</evidence>
<evidence type="ECO:0000259" key="3">
    <source>
        <dbReference type="Pfam" id="PF10213"/>
    </source>
</evidence>
<reference evidence="4 5" key="1">
    <citation type="journal article" date="2020" name="IScience">
        <title>Genome Sequencing of the Endangered Kingdonia uniflora (Circaeasteraceae, Ranunculales) Reveals Potential Mechanisms of Evolutionary Specialization.</title>
        <authorList>
            <person name="Sun Y."/>
            <person name="Deng T."/>
            <person name="Zhang A."/>
            <person name="Moore M.J."/>
            <person name="Landis J.B."/>
            <person name="Lin N."/>
            <person name="Zhang H."/>
            <person name="Zhang X."/>
            <person name="Huang J."/>
            <person name="Zhang X."/>
            <person name="Sun H."/>
            <person name="Wang H."/>
        </authorList>
    </citation>
    <scope>NUCLEOTIDE SEQUENCE [LARGE SCALE GENOMIC DNA]</scope>
    <source>
        <strain evidence="4">TB1705</strain>
        <tissue evidence="4">Leaf</tissue>
    </source>
</reference>
<accession>A0A7J7MD17</accession>
<dbReference type="Proteomes" id="UP000541444">
    <property type="component" value="Unassembled WGS sequence"/>
</dbReference>
<dbReference type="Pfam" id="PF10213">
    <property type="entry name" value="MRP-S28"/>
    <property type="match status" value="1"/>
</dbReference>
<dbReference type="GO" id="GO:0032543">
    <property type="term" value="P:mitochondrial translation"/>
    <property type="evidence" value="ECO:0007669"/>
    <property type="project" value="InterPro"/>
</dbReference>
<dbReference type="FunFam" id="3.30.160.20:FF:000055">
    <property type="entry name" value="Ribosomal protein S24/S35"/>
    <property type="match status" value="1"/>
</dbReference>
<dbReference type="EMBL" id="JACGCM010001609">
    <property type="protein sequence ID" value="KAF6152771.1"/>
    <property type="molecule type" value="Genomic_DNA"/>
</dbReference>
<sequence>MRRSLLKYASLYNLNRNSSPQIIKSNPNFSLLPLSTTPNFISRFFSSENNSSSNQNPNPETNSDLPGEKPETPVEVEDVDTEEFKRRIQEYFNGKEEMLPSVAEAIFKRILSNKHEETDDELMEELRLKPRKPLDNVTDKDFDDGLDEVETNEEISDLYSPMDYVKQKMVKEEYFDMDEHKWDEFVKEGVEHGALRDTRECEDILLSMLHWDKILPDEERRRREAGDGGIVIRPYFPIIPQQKADEIKKKIEAKHNELEEMIEKQEILPDKAYELFKEFEDEMVIECAKILDEEQPPSDDDETDTVLNLKDFDDPPGEGPILWWQTRVVLGPGGDAWHPKNRKVKLSVTVKELELSKHAFRRLRELVGKRYHPGKDHLTITSERFEHREENRKDCLRTLYSLIEEAMKADKLVEEAQASYLKEKLRASPKFMERLQAKTMLMRNSSTAALPS</sequence>
<evidence type="ECO:0000256" key="2">
    <source>
        <dbReference type="SAM" id="MobiDB-lite"/>
    </source>
</evidence>